<name>A0A4Q1DCD4_9BACT</name>
<accession>A0A4Q1DCD4</accession>
<evidence type="ECO:0000313" key="1">
    <source>
        <dbReference type="EMBL" id="RXK86189.1"/>
    </source>
</evidence>
<proteinExistence type="predicted"/>
<gene>
    <name evidence="1" type="ORF">ESB13_05105</name>
</gene>
<dbReference type="RefSeq" id="WP_129001939.1">
    <property type="nucleotide sequence ID" value="NZ_SDHZ01000001.1"/>
</dbReference>
<dbReference type="EMBL" id="SDHZ01000001">
    <property type="protein sequence ID" value="RXK86189.1"/>
    <property type="molecule type" value="Genomic_DNA"/>
</dbReference>
<organism evidence="1 2">
    <name type="scientific">Filimonas effusa</name>
    <dbReference type="NCBI Taxonomy" id="2508721"/>
    <lineage>
        <taxon>Bacteria</taxon>
        <taxon>Pseudomonadati</taxon>
        <taxon>Bacteroidota</taxon>
        <taxon>Chitinophagia</taxon>
        <taxon>Chitinophagales</taxon>
        <taxon>Chitinophagaceae</taxon>
        <taxon>Filimonas</taxon>
    </lineage>
</organism>
<protein>
    <submittedName>
        <fullName evidence="1">Uncharacterized protein</fullName>
    </submittedName>
</protein>
<dbReference type="Proteomes" id="UP000290545">
    <property type="component" value="Unassembled WGS sequence"/>
</dbReference>
<reference evidence="1 2" key="1">
    <citation type="submission" date="2019-01" db="EMBL/GenBank/DDBJ databases">
        <title>Filimonas sp. strain TTM-71.</title>
        <authorList>
            <person name="Chen W.-M."/>
        </authorList>
    </citation>
    <scope>NUCLEOTIDE SEQUENCE [LARGE SCALE GENOMIC DNA]</scope>
    <source>
        <strain evidence="1 2">TTM-71</strain>
    </source>
</reference>
<evidence type="ECO:0000313" key="2">
    <source>
        <dbReference type="Proteomes" id="UP000290545"/>
    </source>
</evidence>
<keyword evidence="2" id="KW-1185">Reference proteome</keyword>
<dbReference type="OrthoDB" id="1490812at2"/>
<comment type="caution">
    <text evidence="1">The sequence shown here is derived from an EMBL/GenBank/DDBJ whole genome shotgun (WGS) entry which is preliminary data.</text>
</comment>
<sequence length="474" mass="53655">MSKLLKKATSSIDVIPQGKFERYLLNENPFPSQAILNKDSTERKFNGSIYEPEIRSVEWEKMLTNFIKVPQNDLNHQRLGFILDSSYIGRGNGKTAFLLNLTKKINEEYCLDLSDNVNKCFAIYFQPESGGKTKSFDNFVDILFTAIIDSNIISNALAILRIEAISTLLNSSTFLESFTDENEIVAKFNNKDWFSSKERNEIFECSKTDIGKQILKNSHLQGISSDFPLYKEAHLVLTSIVTQKEFIEYFNSLKKGKDRMDFIFTDLVNVFLAAGFNGAYLFVDDFERIPDHQSAIQKKDFVTQLRTILYDGLYLNSKIGFYNIILALHAGVPRILQDAWGLSGLEQRVSLNPSIDNPRHMILFDKINEVHAIMLIQKYLSEYRTSDSGKPLSPFTEGAVRQIGLTAEFNAAKILQMAYNIIENAANDGIEEIDEPYIGSLTKQGAINIQSDTLPDSISTTKTVDLLNKSNQTD</sequence>
<dbReference type="AlphaFoldDB" id="A0A4Q1DCD4"/>